<feature type="domain" description="AB hydrolase-1" evidence="12">
    <location>
        <begin position="53"/>
        <end position="151"/>
    </location>
</feature>
<dbReference type="GeneTree" id="ENSGT00390000015880"/>
<comment type="catalytic activity">
    <reaction evidence="5">
        <text>a 1,2-diacyl-sn-glycerol + H2O = a 2-acylglycerol + a fatty acid + H(+)</text>
        <dbReference type="Rhea" id="RHEA:33275"/>
        <dbReference type="ChEBI" id="CHEBI:15377"/>
        <dbReference type="ChEBI" id="CHEBI:15378"/>
        <dbReference type="ChEBI" id="CHEBI:17389"/>
        <dbReference type="ChEBI" id="CHEBI:17815"/>
        <dbReference type="ChEBI" id="CHEBI:28868"/>
        <dbReference type="EC" id="3.1.1.116"/>
    </reaction>
</comment>
<dbReference type="InParanoid" id="F6RXS5"/>
<evidence type="ECO:0000256" key="10">
    <source>
        <dbReference type="ARBA" id="ARBA00048513"/>
    </source>
</evidence>
<comment type="catalytic activity">
    <reaction evidence="11">
        <text>1-octadecanoyl-2-(5Z,8Z,11Z,14Z-eicosatetraenoyl)-sn-glycerol + H2O = 2-(5Z,8Z,11Z,14Z-eicosatetraenoyl)-glycerol + octadecanoate + H(+)</text>
        <dbReference type="Rhea" id="RHEA:38507"/>
        <dbReference type="ChEBI" id="CHEBI:15377"/>
        <dbReference type="ChEBI" id="CHEBI:15378"/>
        <dbReference type="ChEBI" id="CHEBI:25629"/>
        <dbReference type="ChEBI" id="CHEBI:52392"/>
        <dbReference type="ChEBI" id="CHEBI:75728"/>
    </reaction>
</comment>
<evidence type="ECO:0000256" key="4">
    <source>
        <dbReference type="ARBA" id="ARBA00042703"/>
    </source>
</evidence>
<keyword evidence="2" id="KW-0378">Hydrolase</keyword>
<comment type="catalytic activity">
    <reaction evidence="10">
        <text>1-octadecanoyl-2-(9Z-octadecenoyl)-sn-glycerol + H2O = 2-(9Z-octadecenoyl)-glycerol + octadecanoate + H(+)</text>
        <dbReference type="Rhea" id="RHEA:77103"/>
        <dbReference type="ChEBI" id="CHEBI:15377"/>
        <dbReference type="ChEBI" id="CHEBI:15378"/>
        <dbReference type="ChEBI" id="CHEBI:25629"/>
        <dbReference type="ChEBI" id="CHEBI:73990"/>
        <dbReference type="ChEBI" id="CHEBI:75468"/>
    </reaction>
</comment>
<dbReference type="EC" id="3.1.1.116" evidence="3"/>
<evidence type="ECO:0000256" key="6">
    <source>
        <dbReference type="ARBA" id="ARBA00043742"/>
    </source>
</evidence>
<evidence type="ECO:0000313" key="13">
    <source>
        <dbReference type="Ensembl" id="ENSCINP00000008335.3"/>
    </source>
</evidence>
<reference evidence="13" key="3">
    <citation type="submission" date="2025-08" db="UniProtKB">
        <authorList>
            <consortium name="Ensembl"/>
        </authorList>
    </citation>
    <scope>IDENTIFICATION</scope>
</reference>
<dbReference type="InterPro" id="IPR029058">
    <property type="entry name" value="AB_hydrolase_fold"/>
</dbReference>
<comment type="catalytic activity">
    <reaction evidence="9">
        <text>1,2-didecanoylglycerol + H2O = decanoylglycerol + decanoate + H(+)</text>
        <dbReference type="Rhea" id="RHEA:48596"/>
        <dbReference type="ChEBI" id="CHEBI:11152"/>
        <dbReference type="ChEBI" id="CHEBI:15377"/>
        <dbReference type="ChEBI" id="CHEBI:15378"/>
        <dbReference type="ChEBI" id="CHEBI:27689"/>
        <dbReference type="ChEBI" id="CHEBI:90605"/>
    </reaction>
</comment>
<dbReference type="InterPro" id="IPR000073">
    <property type="entry name" value="AB_hydrolase_1"/>
</dbReference>
<accession>F6RXS5</accession>
<evidence type="ECO:0000259" key="12">
    <source>
        <dbReference type="Pfam" id="PF00561"/>
    </source>
</evidence>
<evidence type="ECO:0000256" key="11">
    <source>
        <dbReference type="ARBA" id="ARBA00048919"/>
    </source>
</evidence>
<reference evidence="13" key="2">
    <citation type="journal article" date="2008" name="Genome Biol.">
        <title>Improved genome assembly and evidence-based global gene model set for the chordate Ciona intestinalis: new insight into intron and operon populations.</title>
        <authorList>
            <person name="Satou Y."/>
            <person name="Mineta K."/>
            <person name="Ogasawara M."/>
            <person name="Sasakura Y."/>
            <person name="Shoguchi E."/>
            <person name="Ueno K."/>
            <person name="Yamada L."/>
            <person name="Matsumoto J."/>
            <person name="Wasserscheid J."/>
            <person name="Dewar K."/>
            <person name="Wiley G.B."/>
            <person name="Macmil S.L."/>
            <person name="Roe B.A."/>
            <person name="Zeller R.W."/>
            <person name="Hastings K.E."/>
            <person name="Lemaire P."/>
            <person name="Lindquist E."/>
            <person name="Endo T."/>
            <person name="Hotta K."/>
            <person name="Inaba K."/>
        </authorList>
    </citation>
    <scope>NUCLEOTIDE SEQUENCE [LARGE SCALE GENOMIC DNA]</scope>
    <source>
        <strain evidence="13">wild type</strain>
    </source>
</reference>
<dbReference type="Proteomes" id="UP000008144">
    <property type="component" value="Chromosome 10"/>
</dbReference>
<dbReference type="Ensembl" id="ENSCINT00000008335.3">
    <property type="protein sequence ID" value="ENSCINP00000008335.3"/>
    <property type="gene ID" value="ENSCING00000004042.3"/>
</dbReference>
<dbReference type="EMBL" id="EAAA01000434">
    <property type="status" value="NOT_ANNOTATED_CDS"/>
    <property type="molecule type" value="Genomic_DNA"/>
</dbReference>
<keyword evidence="14" id="KW-1185">Reference proteome</keyword>
<evidence type="ECO:0000256" key="3">
    <source>
        <dbReference type="ARBA" id="ARBA00026104"/>
    </source>
</evidence>
<evidence type="ECO:0000313" key="14">
    <source>
        <dbReference type="Proteomes" id="UP000008144"/>
    </source>
</evidence>
<proteinExistence type="inferred from homology"/>
<dbReference type="PANTHER" id="PTHR46118:SF4">
    <property type="entry name" value="PROTEIN ABHD11"/>
    <property type="match status" value="1"/>
</dbReference>
<organism evidence="13 14">
    <name type="scientific">Ciona intestinalis</name>
    <name type="common">Transparent sea squirt</name>
    <name type="synonym">Ascidia intestinalis</name>
    <dbReference type="NCBI Taxonomy" id="7719"/>
    <lineage>
        <taxon>Eukaryota</taxon>
        <taxon>Metazoa</taxon>
        <taxon>Chordata</taxon>
        <taxon>Tunicata</taxon>
        <taxon>Ascidiacea</taxon>
        <taxon>Phlebobranchia</taxon>
        <taxon>Cionidae</taxon>
        <taxon>Ciona</taxon>
    </lineage>
</organism>
<sequence length="256" mass="28517">MQLKCVSMLKHLRGQGRHIKPASAVFTSRFSSTASNPNIVSHELLEGTSNEAPILLAHGVLGNRRNFNILAKKLAKETQRSIITYDARNHGNSFHSDIMGLEDLSKDAINLLDELKVEKCVFIGHSMGGRTALYTALSYPNRIEKLISVDSSPGAINGSNFTERGSILSYVEAMQNVNWDSANTLSRARNTADEQLTNAVPNLSVRQFILTNVEESSPSNYKWRVNLDAIQRHLQCTHQIFDKNNSKTFDGKTLFL</sequence>
<evidence type="ECO:0000256" key="5">
    <source>
        <dbReference type="ARBA" id="ARBA00043667"/>
    </source>
</evidence>
<protein>
    <recommendedName>
        <fullName evidence="7">sn-1-specific diacylglycerol lipase ABHD11</fullName>
        <ecNumber evidence="3">3.1.1.116</ecNumber>
    </recommendedName>
    <alternativeName>
        <fullName evidence="4">Alpha/beta hydrolase domain-containing protein 11</fullName>
    </alternativeName>
</protein>
<dbReference type="FunCoup" id="F6RXS5">
    <property type="interactions" value="372"/>
</dbReference>
<dbReference type="PANTHER" id="PTHR46118">
    <property type="entry name" value="PROTEIN ABHD11"/>
    <property type="match status" value="1"/>
</dbReference>
<dbReference type="Pfam" id="PF00561">
    <property type="entry name" value="Abhydrolase_1"/>
    <property type="match status" value="1"/>
</dbReference>
<comment type="catalytic activity">
    <reaction evidence="6">
        <text>a 1,3-diacyl-sn-glycerol + H2O = a 1-acyl-sn-glycerol + a fatty acid + H(+)</text>
        <dbReference type="Rhea" id="RHEA:38503"/>
        <dbReference type="ChEBI" id="CHEBI:15377"/>
        <dbReference type="ChEBI" id="CHEBI:15378"/>
        <dbReference type="ChEBI" id="CHEBI:28868"/>
        <dbReference type="ChEBI" id="CHEBI:64683"/>
        <dbReference type="ChEBI" id="CHEBI:77272"/>
    </reaction>
</comment>
<dbReference type="AlphaFoldDB" id="F6RXS5"/>
<dbReference type="SUPFAM" id="SSF53474">
    <property type="entry name" value="alpha/beta-Hydrolases"/>
    <property type="match status" value="1"/>
</dbReference>
<dbReference type="OMA" id="NWDSANT"/>
<comment type="catalytic activity">
    <reaction evidence="8">
        <text>1-octadecanoyl-2-(4Z,7Z,10Z,13Z,16Z,19Z-docosahexaenoyl)-sn-glycerol + H2O = 2-(4Z,7Z,10Z,13Z,16Z,19Z-docosahexaenoyl)-glycerol + octadecanoate + H(+)</text>
        <dbReference type="Rhea" id="RHEA:77107"/>
        <dbReference type="ChEBI" id="CHEBI:15377"/>
        <dbReference type="ChEBI" id="CHEBI:15378"/>
        <dbReference type="ChEBI" id="CHEBI:25629"/>
        <dbReference type="ChEBI" id="CHEBI:77129"/>
        <dbReference type="ChEBI" id="CHEBI:186738"/>
    </reaction>
</comment>
<dbReference type="GO" id="GO:0005739">
    <property type="term" value="C:mitochondrion"/>
    <property type="evidence" value="ECO:0000318"/>
    <property type="project" value="GO_Central"/>
</dbReference>
<evidence type="ECO:0000256" key="1">
    <source>
        <dbReference type="ARBA" id="ARBA00008645"/>
    </source>
</evidence>
<evidence type="ECO:0000256" key="7">
    <source>
        <dbReference type="ARBA" id="ARBA00044064"/>
    </source>
</evidence>
<reference evidence="14" key="1">
    <citation type="journal article" date="2002" name="Science">
        <title>The draft genome of Ciona intestinalis: insights into chordate and vertebrate origins.</title>
        <authorList>
            <person name="Dehal P."/>
            <person name="Satou Y."/>
            <person name="Campbell R.K."/>
            <person name="Chapman J."/>
            <person name="Degnan B."/>
            <person name="De Tomaso A."/>
            <person name="Davidson B."/>
            <person name="Di Gregorio A."/>
            <person name="Gelpke M."/>
            <person name="Goodstein D.M."/>
            <person name="Harafuji N."/>
            <person name="Hastings K.E."/>
            <person name="Ho I."/>
            <person name="Hotta K."/>
            <person name="Huang W."/>
            <person name="Kawashima T."/>
            <person name="Lemaire P."/>
            <person name="Martinez D."/>
            <person name="Meinertzhagen I.A."/>
            <person name="Necula S."/>
            <person name="Nonaka M."/>
            <person name="Putnam N."/>
            <person name="Rash S."/>
            <person name="Saiga H."/>
            <person name="Satake M."/>
            <person name="Terry A."/>
            <person name="Yamada L."/>
            <person name="Wang H.G."/>
            <person name="Awazu S."/>
            <person name="Azumi K."/>
            <person name="Boore J."/>
            <person name="Branno M."/>
            <person name="Chin-Bow S."/>
            <person name="DeSantis R."/>
            <person name="Doyle S."/>
            <person name="Francino P."/>
            <person name="Keys D.N."/>
            <person name="Haga S."/>
            <person name="Hayashi H."/>
            <person name="Hino K."/>
            <person name="Imai K.S."/>
            <person name="Inaba K."/>
            <person name="Kano S."/>
            <person name="Kobayashi K."/>
            <person name="Kobayashi M."/>
            <person name="Lee B.I."/>
            <person name="Makabe K.W."/>
            <person name="Manohar C."/>
            <person name="Matassi G."/>
            <person name="Medina M."/>
            <person name="Mochizuki Y."/>
            <person name="Mount S."/>
            <person name="Morishita T."/>
            <person name="Miura S."/>
            <person name="Nakayama A."/>
            <person name="Nishizaka S."/>
            <person name="Nomoto H."/>
            <person name="Ohta F."/>
            <person name="Oishi K."/>
            <person name="Rigoutsos I."/>
            <person name="Sano M."/>
            <person name="Sasaki A."/>
            <person name="Sasakura Y."/>
            <person name="Shoguchi E."/>
            <person name="Shin-i T."/>
            <person name="Spagnuolo A."/>
            <person name="Stainier D."/>
            <person name="Suzuki M.M."/>
            <person name="Tassy O."/>
            <person name="Takatori N."/>
            <person name="Tokuoka M."/>
            <person name="Yagi K."/>
            <person name="Yoshizaki F."/>
            <person name="Wada S."/>
            <person name="Zhang C."/>
            <person name="Hyatt P.D."/>
            <person name="Larimer F."/>
            <person name="Detter C."/>
            <person name="Doggett N."/>
            <person name="Glavina T."/>
            <person name="Hawkins T."/>
            <person name="Richardson P."/>
            <person name="Lucas S."/>
            <person name="Kohara Y."/>
            <person name="Levine M."/>
            <person name="Satoh N."/>
            <person name="Rokhsar D.S."/>
        </authorList>
    </citation>
    <scope>NUCLEOTIDE SEQUENCE [LARGE SCALE GENOMIC DNA]</scope>
</reference>
<dbReference type="GO" id="GO:0052689">
    <property type="term" value="F:carboxylic ester hydrolase activity"/>
    <property type="evidence" value="ECO:0000318"/>
    <property type="project" value="GO_Central"/>
</dbReference>
<evidence type="ECO:0000256" key="9">
    <source>
        <dbReference type="ARBA" id="ARBA00048504"/>
    </source>
</evidence>
<dbReference type="HOGENOM" id="CLU_020336_53_1_1"/>
<dbReference type="GO" id="GO:0006629">
    <property type="term" value="P:lipid metabolic process"/>
    <property type="evidence" value="ECO:0000318"/>
    <property type="project" value="GO_Central"/>
</dbReference>
<dbReference type="STRING" id="7719.ENSCINP00000008335"/>
<reference evidence="13" key="4">
    <citation type="submission" date="2025-09" db="UniProtKB">
        <authorList>
            <consortium name="Ensembl"/>
        </authorList>
    </citation>
    <scope>IDENTIFICATION</scope>
</reference>
<evidence type="ECO:0000256" key="8">
    <source>
        <dbReference type="ARBA" id="ARBA00048283"/>
    </source>
</evidence>
<dbReference type="Gene3D" id="3.40.50.1820">
    <property type="entry name" value="alpha/beta hydrolase"/>
    <property type="match status" value="1"/>
</dbReference>
<comment type="similarity">
    <text evidence="1">Belongs to the AB hydrolase superfamily.</text>
</comment>
<evidence type="ECO:0000256" key="2">
    <source>
        <dbReference type="ARBA" id="ARBA00022801"/>
    </source>
</evidence>
<name>F6RXS5_CIOIN</name>